<name>A0A1T3CQN3_9HYPO</name>
<reference evidence="2 3" key="1">
    <citation type="submission" date="2016-04" db="EMBL/GenBank/DDBJ databases">
        <title>Multiple horizontal gene transfer events from other fungi enriched the ability of the initially mycotrophic fungus Trichoderma (Ascomycota) to feed on dead plant biomass.</title>
        <authorList>
            <person name="Atanasova L."/>
            <person name="Chenthamara K."/>
            <person name="Zhang J."/>
            <person name="Grujic M."/>
            <person name="Henrissat B."/>
            <person name="Kuo A."/>
            <person name="Aertz A."/>
            <person name="Salamov A."/>
            <person name="Lipzen A."/>
            <person name="Labutti K."/>
            <person name="Barry K."/>
            <person name="Miao Y."/>
            <person name="Rahimi M.J."/>
            <person name="Shen Q."/>
            <person name="Grigoriev I.V."/>
            <person name="Kubicek C.P."/>
            <person name="Druzhinina I.S."/>
        </authorList>
    </citation>
    <scope>NUCLEOTIDE SEQUENCE [LARGE SCALE GENOMIC DNA]</scope>
    <source>
        <strain evidence="2 3">NJAU 4742</strain>
    </source>
</reference>
<organism evidence="2 3">
    <name type="scientific">Trichoderma guizhouense</name>
    <dbReference type="NCBI Taxonomy" id="1491466"/>
    <lineage>
        <taxon>Eukaryota</taxon>
        <taxon>Fungi</taxon>
        <taxon>Dikarya</taxon>
        <taxon>Ascomycota</taxon>
        <taxon>Pezizomycotina</taxon>
        <taxon>Sordariomycetes</taxon>
        <taxon>Hypocreomycetidae</taxon>
        <taxon>Hypocreales</taxon>
        <taxon>Hypocreaceae</taxon>
        <taxon>Trichoderma</taxon>
    </lineage>
</organism>
<evidence type="ECO:0000256" key="1">
    <source>
        <dbReference type="ARBA" id="ARBA00023002"/>
    </source>
</evidence>
<sequence length="456" mass="51176">MANNTTDSNLHVICTTVDHPGHTYTRNPLPASADKVNKLLQENHTKFHAFFNYHEITHGIFQHNHLAHHALTLFALGASPELIEKAYTANSGFQRIQPPLVEAVSDQLGDWAVFELSLANEHNYANFLHYFEKYAAKHGIEELVNRFLFRGDQFAEQVFARQFLGFVHPLIHTLAGLEFGQPAIVAEGLAQACVHRDEYLIPIMFEIEKISAAHCERWTLVDIFAACRASTDFKSSVKYDDFDKLKNGLLLRARQSTIAMAGRWRVEPDEIDLRMAELQNATAFMLAGAQRRGKAPRMDFFTMHGTNCAVFVSALVQKTWVSPVDKARLLSWFGRFSVIAYLVHGAPQLDLTILREMTTAQSPDGWDDAIRRSCEFMDDGHACKMVRSLAWAEQTCRPYEGLDGFCMAGDDFVKAATIVADSLTGDGGRSGPDMDECWIRGAGFDEAWKDVPSVNK</sequence>
<keyword evidence="1" id="KW-0560">Oxidoreductase</keyword>
<protein>
    <submittedName>
        <fullName evidence="2">HypA-like protein</fullName>
    </submittedName>
</protein>
<accession>A0A1T3CQN3</accession>
<dbReference type="Proteomes" id="UP000191004">
    <property type="component" value="Unassembled WGS sequence"/>
</dbReference>
<proteinExistence type="predicted"/>
<dbReference type="AlphaFoldDB" id="A0A1T3CQN3"/>
<dbReference type="GO" id="GO:0016491">
    <property type="term" value="F:oxidoreductase activity"/>
    <property type="evidence" value="ECO:0007669"/>
    <property type="project" value="UniProtKB-KW"/>
</dbReference>
<dbReference type="PANTHER" id="PTHR35870:SF1">
    <property type="entry name" value="PROTEIN, PUTATIVE (AFU_ORTHOLOGUE AFUA_5G03330)-RELATED"/>
    <property type="match status" value="1"/>
</dbReference>
<dbReference type="PANTHER" id="PTHR35870">
    <property type="entry name" value="PROTEIN, PUTATIVE (AFU_ORTHOLOGUE AFUA_5G03330)-RELATED"/>
    <property type="match status" value="1"/>
</dbReference>
<keyword evidence="3" id="KW-1185">Reference proteome</keyword>
<dbReference type="EMBL" id="LVVK01000009">
    <property type="protein sequence ID" value="OPB43342.1"/>
    <property type="molecule type" value="Genomic_DNA"/>
</dbReference>
<comment type="caution">
    <text evidence="2">The sequence shown here is derived from an EMBL/GenBank/DDBJ whole genome shotgun (WGS) entry which is preliminary data.</text>
</comment>
<dbReference type="Pfam" id="PF14027">
    <property type="entry name" value="Questin_oxidase"/>
    <property type="match status" value="1"/>
</dbReference>
<evidence type="ECO:0000313" key="2">
    <source>
        <dbReference type="EMBL" id="OPB43342.1"/>
    </source>
</evidence>
<evidence type="ECO:0000313" key="3">
    <source>
        <dbReference type="Proteomes" id="UP000191004"/>
    </source>
</evidence>
<dbReference type="InterPro" id="IPR025337">
    <property type="entry name" value="Questin_oxidase-like"/>
</dbReference>
<gene>
    <name evidence="2" type="ORF">A0O28_0105330</name>
</gene>